<proteinExistence type="predicted"/>
<dbReference type="PANTHER" id="PTHR30349:SF91">
    <property type="entry name" value="INTA PROTEIN"/>
    <property type="match status" value="1"/>
</dbReference>
<dbReference type="Gene3D" id="1.10.150.130">
    <property type="match status" value="1"/>
</dbReference>
<evidence type="ECO:0000313" key="5">
    <source>
        <dbReference type="EMBL" id="BBA97853.1"/>
    </source>
</evidence>
<dbReference type="InterPro" id="IPR002104">
    <property type="entry name" value="Integrase_catalytic"/>
</dbReference>
<keyword evidence="1" id="KW-0238">DNA-binding</keyword>
<keyword evidence="2" id="KW-0233">DNA recombination</keyword>
<dbReference type="KEGG" id="arev:RVR_3797"/>
<feature type="region of interest" description="Disordered" evidence="3">
    <location>
        <begin position="497"/>
        <end position="559"/>
    </location>
</feature>
<dbReference type="EMBL" id="AP018365">
    <property type="protein sequence ID" value="BBA97853.1"/>
    <property type="molecule type" value="Genomic_DNA"/>
</dbReference>
<dbReference type="GO" id="GO:0006310">
    <property type="term" value="P:DNA recombination"/>
    <property type="evidence" value="ECO:0007669"/>
    <property type="project" value="UniProtKB-KW"/>
</dbReference>
<reference evidence="5 6" key="4">
    <citation type="journal article" date="2020" name="Sci. Rep.">
        <title>beta-carboline chemical signals induce reveromycin production through a LuxR family regulator in Streptomyces sp. SN-593.</title>
        <authorList>
            <person name="Panthee S."/>
            <person name="Kito N."/>
            <person name="Hayashi T."/>
            <person name="Shimizu T."/>
            <person name="Ishikawa J."/>
            <person name="Hamamoto H."/>
            <person name="Osada H."/>
            <person name="Takahashi S."/>
        </authorList>
    </citation>
    <scope>NUCLEOTIDE SEQUENCE [LARGE SCALE GENOMIC DNA]</scope>
    <source>
        <strain evidence="5 6">SN-593</strain>
    </source>
</reference>
<evidence type="ECO:0000259" key="4">
    <source>
        <dbReference type="PROSITE" id="PS51898"/>
    </source>
</evidence>
<accession>A0A7U3USG9</accession>
<protein>
    <submittedName>
        <fullName evidence="5">Putative integrase family protein</fullName>
    </submittedName>
</protein>
<evidence type="ECO:0000313" key="6">
    <source>
        <dbReference type="Proteomes" id="UP000595703"/>
    </source>
</evidence>
<dbReference type="PANTHER" id="PTHR30349">
    <property type="entry name" value="PHAGE INTEGRASE-RELATED"/>
    <property type="match status" value="1"/>
</dbReference>
<keyword evidence="6" id="KW-1185">Reference proteome</keyword>
<dbReference type="AlphaFoldDB" id="A0A7U3USG9"/>
<dbReference type="PROSITE" id="PS51898">
    <property type="entry name" value="TYR_RECOMBINASE"/>
    <property type="match status" value="1"/>
</dbReference>
<gene>
    <name evidence="5" type="ORF">RVR_3797</name>
</gene>
<dbReference type="SUPFAM" id="SSF56349">
    <property type="entry name" value="DNA breaking-rejoining enzymes"/>
    <property type="match status" value="1"/>
</dbReference>
<evidence type="ECO:0000256" key="1">
    <source>
        <dbReference type="ARBA" id="ARBA00023125"/>
    </source>
</evidence>
<dbReference type="Proteomes" id="UP000595703">
    <property type="component" value="Chromosome"/>
</dbReference>
<dbReference type="InterPro" id="IPR011010">
    <property type="entry name" value="DNA_brk_join_enz"/>
</dbReference>
<dbReference type="InterPro" id="IPR010998">
    <property type="entry name" value="Integrase_recombinase_N"/>
</dbReference>
<organism evidence="5 6">
    <name type="scientific">Actinacidiphila reveromycinica</name>
    <dbReference type="NCBI Taxonomy" id="659352"/>
    <lineage>
        <taxon>Bacteria</taxon>
        <taxon>Bacillati</taxon>
        <taxon>Actinomycetota</taxon>
        <taxon>Actinomycetes</taxon>
        <taxon>Kitasatosporales</taxon>
        <taxon>Streptomycetaceae</taxon>
        <taxon>Actinacidiphila</taxon>
    </lineage>
</organism>
<dbReference type="Gene3D" id="1.10.443.10">
    <property type="entry name" value="Intergrase catalytic core"/>
    <property type="match status" value="1"/>
</dbReference>
<evidence type="ECO:0000256" key="3">
    <source>
        <dbReference type="SAM" id="MobiDB-lite"/>
    </source>
</evidence>
<dbReference type="InterPro" id="IPR013762">
    <property type="entry name" value="Integrase-like_cat_sf"/>
</dbReference>
<dbReference type="GO" id="GO:0003677">
    <property type="term" value="F:DNA binding"/>
    <property type="evidence" value="ECO:0007669"/>
    <property type="project" value="UniProtKB-KW"/>
</dbReference>
<name>A0A7U3USG9_9ACTN</name>
<dbReference type="GO" id="GO:0015074">
    <property type="term" value="P:DNA integration"/>
    <property type="evidence" value="ECO:0007669"/>
    <property type="project" value="InterPro"/>
</dbReference>
<reference evidence="5 6" key="2">
    <citation type="journal article" date="2011" name="J. Antibiot.">
        <title>Furaquinocins I and J: novel polyketide isoprenoid hybrid compounds from Streptomyces reveromyceticus SN-593.</title>
        <authorList>
            <person name="Panthee S."/>
            <person name="Takahashi S."/>
            <person name="Takagi H."/>
            <person name="Nogawa T."/>
            <person name="Oowada E."/>
            <person name="Uramoto M."/>
            <person name="Osada H."/>
        </authorList>
    </citation>
    <scope>NUCLEOTIDE SEQUENCE [LARGE SCALE GENOMIC DNA]</scope>
    <source>
        <strain evidence="5 6">SN-593</strain>
    </source>
</reference>
<reference evidence="5 6" key="3">
    <citation type="journal article" date="2011" name="Nat. Chem. Biol.">
        <title>Reveromycin A biosynthesis uses RevG and RevJ for stereospecific spiroacetal formation.</title>
        <authorList>
            <person name="Takahashi S."/>
            <person name="Toyoda A."/>
            <person name="Sekiyama Y."/>
            <person name="Takagi H."/>
            <person name="Nogawa T."/>
            <person name="Uramoto M."/>
            <person name="Suzuki R."/>
            <person name="Koshino H."/>
            <person name="Kumano T."/>
            <person name="Panthee S."/>
            <person name="Dairi T."/>
            <person name="Ishikawa J."/>
            <person name="Ikeda H."/>
            <person name="Sakaki Y."/>
            <person name="Osada H."/>
        </authorList>
    </citation>
    <scope>NUCLEOTIDE SEQUENCE [LARGE SCALE GENOMIC DNA]</scope>
    <source>
        <strain evidence="5 6">SN-593</strain>
    </source>
</reference>
<feature type="domain" description="Tyr recombinase" evidence="4">
    <location>
        <begin position="291"/>
        <end position="488"/>
    </location>
</feature>
<dbReference type="InterPro" id="IPR050090">
    <property type="entry name" value="Tyrosine_recombinase_XerCD"/>
</dbReference>
<evidence type="ECO:0000256" key="2">
    <source>
        <dbReference type="ARBA" id="ARBA00023172"/>
    </source>
</evidence>
<dbReference type="CDD" id="cd01189">
    <property type="entry name" value="INT_ICEBs1_C_like"/>
    <property type="match status" value="1"/>
</dbReference>
<dbReference type="Pfam" id="PF00589">
    <property type="entry name" value="Phage_integrase"/>
    <property type="match status" value="1"/>
</dbReference>
<sequence length="559" mass="61742">MKGSTYRRCYCRDSETGKPFGKSCPKLATRKHGTYSIRQELPQRTDGSRRAFNRAGYTTLKEAQTDLDRIRALLGVPDADDPEGIEQITDLLEQVADEKAPIPDAEEVRRRFRSGQDLTGRLTVGEWLDLWLRGKKGRQSAISRDERCIRVHLKPRIGNLRLDRLRVAHLSEMFEAIADANVEIAESNAARHRAINDLARVPWKGAENRARRKDMKAAIAKMQPFRHTVGPSTCQRIRSTLRAALNSAIAQQLITFNPAAHVELAAGKRPKAQVWSEERIAHWERTGEKSSAVMVWTPEQTGAFLDHAAGDRLYALFHLIAFRGLRRGEACGQLWTDTKLAASLITVAKQLVVDGWEVYEDDPKTDAGARTIALDSETVAVLERHRERQDEDREEWGAGWVETGRVFTCENGAWLHPAKVTRRFNELREEIGLPPIRLHDLRHGAATLAHAAGADLKDIQEMLGHSSITITADTYTSLLPETDLAIAEAAARLVPRARPLSDGGRAAGSAPQSREDADGPGGDDVPDGADHLGGVSEIIEPSAHAALTQTAPDDESEAA</sequence>
<dbReference type="RefSeq" id="WP_202234086.1">
    <property type="nucleotide sequence ID" value="NZ_AP018365.1"/>
</dbReference>
<reference evidence="5 6" key="1">
    <citation type="journal article" date="2010" name="J. Bacteriol.">
        <title>Biochemical characterization of a novel indole prenyltransferase from Streptomyces sp. SN-593.</title>
        <authorList>
            <person name="Takahashi S."/>
            <person name="Takagi H."/>
            <person name="Toyoda A."/>
            <person name="Uramoto M."/>
            <person name="Nogawa T."/>
            <person name="Ueki M."/>
            <person name="Sakaki Y."/>
            <person name="Osada H."/>
        </authorList>
    </citation>
    <scope>NUCLEOTIDE SEQUENCE [LARGE SCALE GENOMIC DNA]</scope>
    <source>
        <strain evidence="5 6">SN-593</strain>
    </source>
</reference>